<keyword evidence="1" id="KW-0175">Coiled coil</keyword>
<comment type="caution">
    <text evidence="3">The sequence shown here is derived from an EMBL/GenBank/DDBJ whole genome shotgun (WGS) entry which is preliminary data.</text>
</comment>
<accession>A0ABU2BSZ9</accession>
<evidence type="ECO:0000313" key="3">
    <source>
        <dbReference type="EMBL" id="MDR7361755.1"/>
    </source>
</evidence>
<feature type="transmembrane region" description="Helical" evidence="2">
    <location>
        <begin position="39"/>
        <end position="60"/>
    </location>
</feature>
<keyword evidence="2" id="KW-1133">Transmembrane helix</keyword>
<evidence type="ECO:0000256" key="2">
    <source>
        <dbReference type="SAM" id="Phobius"/>
    </source>
</evidence>
<proteinExistence type="predicted"/>
<protein>
    <submittedName>
        <fullName evidence="3">Uncharacterized protein</fullName>
    </submittedName>
</protein>
<keyword evidence="2" id="KW-0812">Transmembrane</keyword>
<keyword evidence="4" id="KW-1185">Reference proteome</keyword>
<dbReference type="RefSeq" id="WP_310300191.1">
    <property type="nucleotide sequence ID" value="NZ_BAAAPS010000001.1"/>
</dbReference>
<dbReference type="EMBL" id="JAVDYG010000001">
    <property type="protein sequence ID" value="MDR7361755.1"/>
    <property type="molecule type" value="Genomic_DNA"/>
</dbReference>
<reference evidence="3 4" key="1">
    <citation type="submission" date="2023-07" db="EMBL/GenBank/DDBJ databases">
        <title>Sequencing the genomes of 1000 actinobacteria strains.</title>
        <authorList>
            <person name="Klenk H.-P."/>
        </authorList>
    </citation>
    <scope>NUCLEOTIDE SEQUENCE [LARGE SCALE GENOMIC DNA]</scope>
    <source>
        <strain evidence="3 4">DSM 19426</strain>
    </source>
</reference>
<sequence>MTRVTSPRRRERPRRLVAALALLSLSTAAAVVALLVGTVGALVAAVVAAVVLSWVAARLAHDQVLDERRGHAEDRVDQARAYRSLVLERKAEHTLFASRMRDRVLHAERLAAELRGILRLAEVRADEAEARARQAAVRARTAQVRVVELEAELEAELADRRPDLIDELAAWEVVPGLDQDTVVELLTWEERATAGRVVEQRRRA</sequence>
<keyword evidence="2" id="KW-0472">Membrane</keyword>
<gene>
    <name evidence="3" type="ORF">J2S63_001308</name>
</gene>
<evidence type="ECO:0000256" key="1">
    <source>
        <dbReference type="SAM" id="Coils"/>
    </source>
</evidence>
<evidence type="ECO:0000313" key="4">
    <source>
        <dbReference type="Proteomes" id="UP001183648"/>
    </source>
</evidence>
<name>A0ABU2BSZ9_9ACTN</name>
<dbReference type="Proteomes" id="UP001183648">
    <property type="component" value="Unassembled WGS sequence"/>
</dbReference>
<organism evidence="3 4">
    <name type="scientific">Nocardioides marmoribigeumensis</name>
    <dbReference type="NCBI Taxonomy" id="433649"/>
    <lineage>
        <taxon>Bacteria</taxon>
        <taxon>Bacillati</taxon>
        <taxon>Actinomycetota</taxon>
        <taxon>Actinomycetes</taxon>
        <taxon>Propionibacteriales</taxon>
        <taxon>Nocardioidaceae</taxon>
        <taxon>Nocardioides</taxon>
    </lineage>
</organism>
<feature type="coiled-coil region" evidence="1">
    <location>
        <begin position="111"/>
        <end position="159"/>
    </location>
</feature>